<proteinExistence type="predicted"/>
<feature type="transmembrane region" description="Helical" evidence="1">
    <location>
        <begin position="177"/>
        <end position="195"/>
    </location>
</feature>
<feature type="transmembrane region" description="Helical" evidence="1">
    <location>
        <begin position="26"/>
        <end position="48"/>
    </location>
</feature>
<gene>
    <name evidence="2" type="ORF">IDF66_05950</name>
</gene>
<feature type="transmembrane region" description="Helical" evidence="1">
    <location>
        <begin position="202"/>
        <end position="223"/>
    </location>
</feature>
<keyword evidence="1" id="KW-1133">Transmembrane helix</keyword>
<accession>A0ABR7W8H9</accession>
<keyword evidence="1" id="KW-0812">Transmembrane</keyword>
<feature type="transmembrane region" description="Helical" evidence="1">
    <location>
        <begin position="60"/>
        <end position="83"/>
    </location>
</feature>
<evidence type="ECO:0000313" key="3">
    <source>
        <dbReference type="Proteomes" id="UP000602395"/>
    </source>
</evidence>
<keyword evidence="1" id="KW-0472">Membrane</keyword>
<dbReference type="Proteomes" id="UP000602395">
    <property type="component" value="Unassembled WGS sequence"/>
</dbReference>
<reference evidence="2 3" key="1">
    <citation type="submission" date="2020-09" db="EMBL/GenBank/DDBJ databases">
        <title>Novel species in genus Gordonia.</title>
        <authorList>
            <person name="Zhang G."/>
        </authorList>
    </citation>
    <scope>NUCLEOTIDE SEQUENCE [LARGE SCALE GENOMIC DNA]</scope>
    <source>
        <strain evidence="2 3">ON-33</strain>
    </source>
</reference>
<feature type="transmembrane region" description="Helical" evidence="1">
    <location>
        <begin position="95"/>
        <end position="115"/>
    </location>
</feature>
<keyword evidence="3" id="KW-1185">Reference proteome</keyword>
<comment type="caution">
    <text evidence="2">The sequence shown here is derived from an EMBL/GenBank/DDBJ whole genome shotgun (WGS) entry which is preliminary data.</text>
</comment>
<feature type="transmembrane region" description="Helical" evidence="1">
    <location>
        <begin position="273"/>
        <end position="292"/>
    </location>
</feature>
<feature type="transmembrane region" description="Helical" evidence="1">
    <location>
        <begin position="229"/>
        <end position="249"/>
    </location>
</feature>
<dbReference type="EMBL" id="JACWMS010000001">
    <property type="protein sequence ID" value="MBD1319120.1"/>
    <property type="molecule type" value="Genomic_DNA"/>
</dbReference>
<feature type="transmembrane region" description="Helical" evidence="1">
    <location>
        <begin position="127"/>
        <end position="146"/>
    </location>
</feature>
<evidence type="ECO:0000256" key="1">
    <source>
        <dbReference type="SAM" id="Phobius"/>
    </source>
</evidence>
<feature type="transmembrane region" description="Helical" evidence="1">
    <location>
        <begin position="153"/>
        <end position="171"/>
    </location>
</feature>
<dbReference type="RefSeq" id="WP_190266029.1">
    <property type="nucleotide sequence ID" value="NZ_BAABAD010000003.1"/>
</dbReference>
<protein>
    <submittedName>
        <fullName evidence="2">Uncharacterized protein</fullName>
    </submittedName>
</protein>
<name>A0ABR7W8H9_9ACTN</name>
<organism evidence="2 3">
    <name type="scientific">Gordonia hankookensis</name>
    <dbReference type="NCBI Taxonomy" id="589403"/>
    <lineage>
        <taxon>Bacteria</taxon>
        <taxon>Bacillati</taxon>
        <taxon>Actinomycetota</taxon>
        <taxon>Actinomycetes</taxon>
        <taxon>Mycobacteriales</taxon>
        <taxon>Gordoniaceae</taxon>
        <taxon>Gordonia</taxon>
    </lineage>
</organism>
<evidence type="ECO:0000313" key="2">
    <source>
        <dbReference type="EMBL" id="MBD1319120.1"/>
    </source>
</evidence>
<sequence length="507" mass="55159">MTVTGTAPASASRGPGLHERLAENPAVVVALRWGLVLVTAVIAFWQTLGAVATEMVAGTIITYLPAAVVLVVIAAVGISWRRATELPIYDRQTDVIVGVVLLVISISVKAMNLRYPGEYLTTHVDLLALWVFLLGGACMVFGLRPIARYRGAWFLLLVIFPVPYRIIVLPLGGDSLAAGVVMVAFGAIATGVATGRTLNRGLAGAAIAGVVGVVALIGVWLIFPHAARVVYQTVPAVGAALVASALLYVDHRRRHESWTPLGRPMYSVSVRKVGRPGLALVVFAVAMFFIPIPSYGQTPNQEIDGLDTRPPLVVPSGWVQKNVTRYDWVERLYGPESTMTVQDLFQAEGSTDFDKFARPRRVEVNAVEATTPLRFEVYPAIFVYDFVGDRFSEPIEVPLPHGVTGYLQTIVDDESYLTFTRLYWSWTDGQRTQRVSLLSVDNHDPDAAFPVPDLTVARNLATFMTVLFRGNSVTVDLEPQFKDRDLLVGCASDLINAQVGAIGEESR</sequence>